<name>A0A225DGC2_9BACT</name>
<evidence type="ECO:0000313" key="2">
    <source>
        <dbReference type="Proteomes" id="UP000214646"/>
    </source>
</evidence>
<keyword evidence="2" id="KW-1185">Reference proteome</keyword>
<dbReference type="EMBL" id="NIDE01000008">
    <property type="protein sequence ID" value="OWK40601.1"/>
    <property type="molecule type" value="Genomic_DNA"/>
</dbReference>
<gene>
    <name evidence="1" type="ORF">FRUB_05520</name>
</gene>
<organism evidence="1 2">
    <name type="scientific">Fimbriiglobus ruber</name>
    <dbReference type="NCBI Taxonomy" id="1908690"/>
    <lineage>
        <taxon>Bacteria</taxon>
        <taxon>Pseudomonadati</taxon>
        <taxon>Planctomycetota</taxon>
        <taxon>Planctomycetia</taxon>
        <taxon>Gemmatales</taxon>
        <taxon>Gemmataceae</taxon>
        <taxon>Fimbriiglobus</taxon>
    </lineage>
</organism>
<reference evidence="2" key="1">
    <citation type="submission" date="2017-06" db="EMBL/GenBank/DDBJ databases">
        <title>Genome analysis of Fimbriiglobus ruber SP5, the first member of the order Planctomycetales with confirmed chitinolytic capability.</title>
        <authorList>
            <person name="Ravin N.V."/>
            <person name="Rakitin A.L."/>
            <person name="Ivanova A.A."/>
            <person name="Beletsky A.V."/>
            <person name="Kulichevskaya I.S."/>
            <person name="Mardanov A.V."/>
            <person name="Dedysh S.N."/>
        </authorList>
    </citation>
    <scope>NUCLEOTIDE SEQUENCE [LARGE SCALE GENOMIC DNA]</scope>
    <source>
        <strain evidence="2">SP5</strain>
    </source>
</reference>
<protein>
    <submittedName>
        <fullName evidence="1">Uncharacterized protein</fullName>
    </submittedName>
</protein>
<proteinExistence type="predicted"/>
<sequence>MFRLVFGMFRLHRLLGKFEQFRVLRQQQFRVLRQPAPGL</sequence>
<comment type="caution">
    <text evidence="1">The sequence shown here is derived from an EMBL/GenBank/DDBJ whole genome shotgun (WGS) entry which is preliminary data.</text>
</comment>
<accession>A0A225DGC2</accession>
<evidence type="ECO:0000313" key="1">
    <source>
        <dbReference type="EMBL" id="OWK40601.1"/>
    </source>
</evidence>
<dbReference type="Proteomes" id="UP000214646">
    <property type="component" value="Unassembled WGS sequence"/>
</dbReference>
<dbReference type="AlphaFoldDB" id="A0A225DGC2"/>